<name>A0A553PDE0_TIGCA</name>
<keyword evidence="5" id="KW-1185">Reference proteome</keyword>
<dbReference type="Pfam" id="PF15251">
    <property type="entry name" value="TAPR1-like"/>
    <property type="match status" value="1"/>
</dbReference>
<evidence type="ECO:0000313" key="4">
    <source>
        <dbReference type="EMBL" id="TRY75689.1"/>
    </source>
</evidence>
<comment type="subcellular location">
    <subcellularLocation>
        <location evidence="1">Nucleus</location>
    </subcellularLocation>
</comment>
<dbReference type="InterPro" id="IPR040308">
    <property type="entry name" value="HAPR1"/>
</dbReference>
<proteinExistence type="predicted"/>
<organism evidence="4 5">
    <name type="scientific">Tigriopus californicus</name>
    <name type="common">Marine copepod</name>
    <dbReference type="NCBI Taxonomy" id="6832"/>
    <lineage>
        <taxon>Eukaryota</taxon>
        <taxon>Metazoa</taxon>
        <taxon>Ecdysozoa</taxon>
        <taxon>Arthropoda</taxon>
        <taxon>Crustacea</taxon>
        <taxon>Multicrustacea</taxon>
        <taxon>Hexanauplia</taxon>
        <taxon>Copepoda</taxon>
        <taxon>Harpacticoida</taxon>
        <taxon>Harpacticidae</taxon>
        <taxon>Tigriopus</taxon>
    </lineage>
</organism>
<accession>A0A553PDE0</accession>
<dbReference type="STRING" id="6832.A0A553PDE0"/>
<evidence type="ECO:0000256" key="1">
    <source>
        <dbReference type="ARBA" id="ARBA00004123"/>
    </source>
</evidence>
<reference evidence="4 5" key="1">
    <citation type="journal article" date="2018" name="Nat. Ecol. Evol.">
        <title>Genomic signatures of mitonuclear coevolution across populations of Tigriopus californicus.</title>
        <authorList>
            <person name="Barreto F.S."/>
            <person name="Watson E.T."/>
            <person name="Lima T.G."/>
            <person name="Willett C.S."/>
            <person name="Edmands S."/>
            <person name="Li W."/>
            <person name="Burton R.S."/>
        </authorList>
    </citation>
    <scope>NUCLEOTIDE SEQUENCE [LARGE SCALE GENOMIC DNA]</scope>
    <source>
        <strain evidence="4 5">San Diego</strain>
    </source>
</reference>
<dbReference type="PANTHER" id="PTHR31624:SF4">
    <property type="entry name" value="CHROMOSOME 16 OPEN READING FRAME 72"/>
    <property type="match status" value="1"/>
</dbReference>
<dbReference type="AlphaFoldDB" id="A0A553PDE0"/>
<evidence type="ECO:0000313" key="5">
    <source>
        <dbReference type="Proteomes" id="UP000318571"/>
    </source>
</evidence>
<dbReference type="Proteomes" id="UP000318571">
    <property type="component" value="Chromosome 2"/>
</dbReference>
<keyword evidence="2" id="KW-0539">Nucleus</keyword>
<dbReference type="PANTHER" id="PTHR31624">
    <property type="entry name" value="UPF0472 PROTEIN C16ORF72"/>
    <property type="match status" value="1"/>
</dbReference>
<sequence length="228" mass="25347">MNSSGKWEAGSGDSPPPTFTPEEVKFVQDNHQEYLHHDTALGEGVENAHRKLWLQFQGTASQMTKMYREGQANPALLWHCFQLSAGALTQLYKDAVEEIGVVRDRAYKAGYARAKHDLGTWAKTSKRRYVRRDELLSVIALALPATSANLALSGGRVDPPSAPGACALTEEESLADRGAGELEALDAHDPPLSPVLFAHHLPQSPNRLKRHRKHSLYIVYYLFKYNEA</sequence>
<gene>
    <name evidence="4" type="ORF">TCAL_01630</name>
</gene>
<evidence type="ECO:0000256" key="3">
    <source>
        <dbReference type="SAM" id="MobiDB-lite"/>
    </source>
</evidence>
<dbReference type="EMBL" id="VCGU01000005">
    <property type="protein sequence ID" value="TRY75689.1"/>
    <property type="molecule type" value="Genomic_DNA"/>
</dbReference>
<comment type="caution">
    <text evidence="4">The sequence shown here is derived from an EMBL/GenBank/DDBJ whole genome shotgun (WGS) entry which is preliminary data.</text>
</comment>
<protein>
    <submittedName>
        <fullName evidence="4">Uncharacterized protein</fullName>
    </submittedName>
</protein>
<evidence type="ECO:0000256" key="2">
    <source>
        <dbReference type="ARBA" id="ARBA00023242"/>
    </source>
</evidence>
<dbReference type="InterPro" id="IPR029196">
    <property type="entry name" value="HAPSTR1-like"/>
</dbReference>
<dbReference type="GO" id="GO:0005634">
    <property type="term" value="C:nucleus"/>
    <property type="evidence" value="ECO:0007669"/>
    <property type="project" value="UniProtKB-SubCell"/>
</dbReference>
<feature type="region of interest" description="Disordered" evidence="3">
    <location>
        <begin position="1"/>
        <end position="21"/>
    </location>
</feature>